<keyword evidence="3" id="KW-1185">Reference proteome</keyword>
<evidence type="ECO:0000256" key="1">
    <source>
        <dbReference type="SAM" id="SignalP"/>
    </source>
</evidence>
<feature type="signal peptide" evidence="1">
    <location>
        <begin position="1"/>
        <end position="24"/>
    </location>
</feature>
<name>A0AAD3HFD3_9STRA</name>
<dbReference type="EMBL" id="BLLK01000075">
    <property type="protein sequence ID" value="GFH61877.1"/>
    <property type="molecule type" value="Genomic_DNA"/>
</dbReference>
<evidence type="ECO:0000313" key="3">
    <source>
        <dbReference type="Proteomes" id="UP001054902"/>
    </source>
</evidence>
<gene>
    <name evidence="2" type="ORF">CTEN210_18353</name>
</gene>
<keyword evidence="1" id="KW-0732">Signal</keyword>
<sequence length="311" mass="34701">MNSTYSKLFLLVLQFSFLFGNISAYRSASYNDENEVFLEIYKKQCKGDTFMFDIDHAIVTCPHGSCTWGSQGLLKTQFTFGEVSPTAAPTGTPTAAPTASPTVNGTVYSTNSTDRELSYWFNDDDDPNATLSPSFSPTISNAPTVYKYSDYIPPSMANVNVTAFGKIIHTQYIDVCKNGAYFDYSSVGEHCPSHGTYISHAVVQIPHISRNMISRLMFWSKLSVYADIQFDDGHFVECEFTIEEEYTSYNTAAQSKYMLSASAAVFLVAAGAYMRKRKCYCFDCVDDLDDIDDLDNTLDSKFIEMTGQEQA</sequence>
<reference evidence="2 3" key="1">
    <citation type="journal article" date="2021" name="Sci. Rep.">
        <title>The genome of the diatom Chaetoceros tenuissimus carries an ancient integrated fragment of an extant virus.</title>
        <authorList>
            <person name="Hongo Y."/>
            <person name="Kimura K."/>
            <person name="Takaki Y."/>
            <person name="Yoshida Y."/>
            <person name="Baba S."/>
            <person name="Kobayashi G."/>
            <person name="Nagasaki K."/>
            <person name="Hano T."/>
            <person name="Tomaru Y."/>
        </authorList>
    </citation>
    <scope>NUCLEOTIDE SEQUENCE [LARGE SCALE GENOMIC DNA]</scope>
    <source>
        <strain evidence="2 3">NIES-3715</strain>
    </source>
</reference>
<accession>A0AAD3HFD3</accession>
<evidence type="ECO:0000313" key="2">
    <source>
        <dbReference type="EMBL" id="GFH61877.1"/>
    </source>
</evidence>
<feature type="chain" id="PRO_5041973565" evidence="1">
    <location>
        <begin position="25"/>
        <end position="311"/>
    </location>
</feature>
<dbReference type="AlphaFoldDB" id="A0AAD3HFD3"/>
<organism evidence="2 3">
    <name type="scientific">Chaetoceros tenuissimus</name>
    <dbReference type="NCBI Taxonomy" id="426638"/>
    <lineage>
        <taxon>Eukaryota</taxon>
        <taxon>Sar</taxon>
        <taxon>Stramenopiles</taxon>
        <taxon>Ochrophyta</taxon>
        <taxon>Bacillariophyta</taxon>
        <taxon>Coscinodiscophyceae</taxon>
        <taxon>Chaetocerotophycidae</taxon>
        <taxon>Chaetocerotales</taxon>
        <taxon>Chaetocerotaceae</taxon>
        <taxon>Chaetoceros</taxon>
    </lineage>
</organism>
<proteinExistence type="predicted"/>
<comment type="caution">
    <text evidence="2">The sequence shown here is derived from an EMBL/GenBank/DDBJ whole genome shotgun (WGS) entry which is preliminary data.</text>
</comment>
<dbReference type="Proteomes" id="UP001054902">
    <property type="component" value="Unassembled WGS sequence"/>
</dbReference>
<protein>
    <submittedName>
        <fullName evidence="2">Uncharacterized protein</fullName>
    </submittedName>
</protein>